<dbReference type="Pfam" id="PF14335">
    <property type="entry name" value="DUF4391"/>
    <property type="match status" value="1"/>
</dbReference>
<dbReference type="AlphaFoldDB" id="A0A087DST8"/>
<name>A0A087DST8_BIFAD</name>
<gene>
    <name evidence="2" type="ORF">BSTER_1181</name>
</gene>
<dbReference type="EMBL" id="JGZQ01000003">
    <property type="protein sequence ID" value="KFI98588.1"/>
    <property type="molecule type" value="Genomic_DNA"/>
</dbReference>
<dbReference type="InterPro" id="IPR025503">
    <property type="entry name" value="DUF4391"/>
</dbReference>
<protein>
    <recommendedName>
        <fullName evidence="4">DUF4391 domain-containing protein</fullName>
    </recommendedName>
</protein>
<comment type="caution">
    <text evidence="2">The sequence shown here is derived from an EMBL/GenBank/DDBJ whole genome shotgun (WGS) entry which is preliminary data.</text>
</comment>
<evidence type="ECO:0000313" key="2">
    <source>
        <dbReference type="EMBL" id="KFI98588.1"/>
    </source>
</evidence>
<dbReference type="GeneID" id="97353302"/>
<keyword evidence="1" id="KW-0175">Coiled coil</keyword>
<proteinExistence type="predicted"/>
<reference evidence="2 3" key="1">
    <citation type="submission" date="2014-03" db="EMBL/GenBank/DDBJ databases">
        <title>Genomics of Bifidobacteria.</title>
        <authorList>
            <person name="Ventura M."/>
            <person name="Milani C."/>
            <person name="Lugli G.A."/>
        </authorList>
    </citation>
    <scope>NUCLEOTIDE SEQUENCE [LARGE SCALE GENOMIC DNA]</scope>
    <source>
        <strain evidence="3">JCM 15918</strain>
    </source>
</reference>
<dbReference type="RefSeq" id="WP_033499419.1">
    <property type="nucleotide sequence ID" value="NZ_JDUX01000002.1"/>
</dbReference>
<evidence type="ECO:0000256" key="1">
    <source>
        <dbReference type="SAM" id="Coils"/>
    </source>
</evidence>
<evidence type="ECO:0000313" key="3">
    <source>
        <dbReference type="Proteomes" id="UP000029091"/>
    </source>
</evidence>
<sequence length="260" mass="28965">MSGIDWNGILRLPEAALAGCRRIPKTVLVKQAMLTKTEQKRLDKVARLEHFATVQKSTTRIPPYEDDERNVQSVVFLRCEMTAGTMAVAEVAELVHKCFPNPTVLLVEAGGCACISVALTRRSQAEQGATVVDRVESTGAFDPGRSEYADFLGALAFGRLSQGDLWEYLVDLSRTVALSRAIGGLGFYPVCPARDREKLIALTSRYDEMGASVKRLKEQRRSKDITLNESAKLRMEMKEEERRLRAVADEIKEICNGRSR</sequence>
<feature type="coiled-coil region" evidence="1">
    <location>
        <begin position="223"/>
        <end position="250"/>
    </location>
</feature>
<evidence type="ECO:0008006" key="4">
    <source>
        <dbReference type="Google" id="ProtNLM"/>
    </source>
</evidence>
<dbReference type="Proteomes" id="UP000029091">
    <property type="component" value="Unassembled WGS sequence"/>
</dbReference>
<organism evidence="2 3">
    <name type="scientific">Bifidobacterium adolescentis JCM 15918</name>
    <dbReference type="NCBI Taxonomy" id="1437612"/>
    <lineage>
        <taxon>Bacteria</taxon>
        <taxon>Bacillati</taxon>
        <taxon>Actinomycetota</taxon>
        <taxon>Actinomycetes</taxon>
        <taxon>Bifidobacteriales</taxon>
        <taxon>Bifidobacteriaceae</taxon>
        <taxon>Bifidobacterium</taxon>
    </lineage>
</organism>
<accession>A0A087DST8</accession>